<evidence type="ECO:0000256" key="1">
    <source>
        <dbReference type="SAM" id="MobiDB-lite"/>
    </source>
</evidence>
<dbReference type="Proteomes" id="UP001497516">
    <property type="component" value="Chromosome 1"/>
</dbReference>
<protein>
    <submittedName>
        <fullName evidence="2">Uncharacterized protein</fullName>
    </submittedName>
</protein>
<proteinExistence type="predicted"/>
<keyword evidence="3" id="KW-1185">Reference proteome</keyword>
<dbReference type="AlphaFoldDB" id="A0AAV2CHP5"/>
<gene>
    <name evidence="2" type="ORF">LTRI10_LOCUS3313</name>
</gene>
<organism evidence="2 3">
    <name type="scientific">Linum trigynum</name>
    <dbReference type="NCBI Taxonomy" id="586398"/>
    <lineage>
        <taxon>Eukaryota</taxon>
        <taxon>Viridiplantae</taxon>
        <taxon>Streptophyta</taxon>
        <taxon>Embryophyta</taxon>
        <taxon>Tracheophyta</taxon>
        <taxon>Spermatophyta</taxon>
        <taxon>Magnoliopsida</taxon>
        <taxon>eudicotyledons</taxon>
        <taxon>Gunneridae</taxon>
        <taxon>Pentapetalae</taxon>
        <taxon>rosids</taxon>
        <taxon>fabids</taxon>
        <taxon>Malpighiales</taxon>
        <taxon>Linaceae</taxon>
        <taxon>Linum</taxon>
    </lineage>
</organism>
<name>A0AAV2CHP5_9ROSI</name>
<accession>A0AAV2CHP5</accession>
<feature type="region of interest" description="Disordered" evidence="1">
    <location>
        <begin position="1"/>
        <end position="29"/>
    </location>
</feature>
<reference evidence="2 3" key="1">
    <citation type="submission" date="2024-04" db="EMBL/GenBank/DDBJ databases">
        <authorList>
            <person name="Fracassetti M."/>
        </authorList>
    </citation>
    <scope>NUCLEOTIDE SEQUENCE [LARGE SCALE GENOMIC DNA]</scope>
</reference>
<sequence>MQPTSSSEGERSFLPCREGEDPLADEEHLDDIGLGIGVDAPSQDHVQLESTLLPLPYSPRRLSPRPPHRPLVRPALVMMMFMMVDCPNLTFPLHLLVATQPEKGALHLGSMNTR</sequence>
<dbReference type="EMBL" id="OZ034813">
    <property type="protein sequence ID" value="CAL1355559.1"/>
    <property type="molecule type" value="Genomic_DNA"/>
</dbReference>
<evidence type="ECO:0000313" key="3">
    <source>
        <dbReference type="Proteomes" id="UP001497516"/>
    </source>
</evidence>
<evidence type="ECO:0000313" key="2">
    <source>
        <dbReference type="EMBL" id="CAL1355559.1"/>
    </source>
</evidence>